<reference evidence="1" key="1">
    <citation type="journal article" date="2014" name="Front. Microbiol.">
        <title>High frequency of phylogenetically diverse reductive dehalogenase-homologous genes in deep subseafloor sedimentary metagenomes.</title>
        <authorList>
            <person name="Kawai M."/>
            <person name="Futagami T."/>
            <person name="Toyoda A."/>
            <person name="Takaki Y."/>
            <person name="Nishi S."/>
            <person name="Hori S."/>
            <person name="Arai W."/>
            <person name="Tsubouchi T."/>
            <person name="Morono Y."/>
            <person name="Uchiyama I."/>
            <person name="Ito T."/>
            <person name="Fujiyama A."/>
            <person name="Inagaki F."/>
            <person name="Takami H."/>
        </authorList>
    </citation>
    <scope>NUCLEOTIDE SEQUENCE</scope>
    <source>
        <strain evidence="1">Expedition CK06-06</strain>
    </source>
</reference>
<evidence type="ECO:0008006" key="2">
    <source>
        <dbReference type="Google" id="ProtNLM"/>
    </source>
</evidence>
<feature type="non-terminal residue" evidence="1">
    <location>
        <position position="156"/>
    </location>
</feature>
<gene>
    <name evidence="1" type="ORF">S06H3_35273</name>
</gene>
<organism evidence="1">
    <name type="scientific">marine sediment metagenome</name>
    <dbReference type="NCBI Taxonomy" id="412755"/>
    <lineage>
        <taxon>unclassified sequences</taxon>
        <taxon>metagenomes</taxon>
        <taxon>ecological metagenomes</taxon>
    </lineage>
</organism>
<accession>X1LRH1</accession>
<dbReference type="InterPro" id="IPR010090">
    <property type="entry name" value="Phage_tape_meas"/>
</dbReference>
<evidence type="ECO:0000313" key="1">
    <source>
        <dbReference type="EMBL" id="GAI21693.1"/>
    </source>
</evidence>
<protein>
    <recommendedName>
        <fullName evidence="2">Phage tail tape measure protein domain-containing protein</fullName>
    </recommendedName>
</protein>
<dbReference type="AlphaFoldDB" id="X1LRH1"/>
<comment type="caution">
    <text evidence="1">The sequence shown here is derived from an EMBL/GenBank/DDBJ whole genome shotgun (WGS) entry which is preliminary data.</text>
</comment>
<proteinExistence type="predicted"/>
<dbReference type="EMBL" id="BARV01021268">
    <property type="protein sequence ID" value="GAI21693.1"/>
    <property type="molecule type" value="Genomic_DNA"/>
</dbReference>
<name>X1LRH1_9ZZZZ</name>
<dbReference type="NCBIfam" id="TIGR01760">
    <property type="entry name" value="tape_meas_TP901"/>
    <property type="match status" value="1"/>
</dbReference>
<sequence>MATVKSLLVRVGCDISEYQRGMTDAQKKMTEFGQKLKETGMALTKAVTVPIVGLGIAAFKTSIDFNKAMANIATLIPGNVKRLAELKRGIQDLAIETGKSTADIAEGCYHVISAFGDTADTMKILEISAKASTAGLSTTRDALELASVIMKAFGDI</sequence>